<accession>A0A178ZMR1</accession>
<keyword evidence="3" id="KW-1185">Reference proteome</keyword>
<evidence type="ECO:0000259" key="1">
    <source>
        <dbReference type="Pfam" id="PF20253"/>
    </source>
</evidence>
<feature type="domain" description="DUF6604" evidence="1">
    <location>
        <begin position="122"/>
        <end position="378"/>
    </location>
</feature>
<proteinExistence type="predicted"/>
<dbReference type="RefSeq" id="XP_018694467.1">
    <property type="nucleotide sequence ID" value="XM_018834817.1"/>
</dbReference>
<comment type="caution">
    <text evidence="2">The sequence shown here is derived from an EMBL/GenBank/DDBJ whole genome shotgun (WGS) entry which is preliminary data.</text>
</comment>
<dbReference type="Proteomes" id="UP000078343">
    <property type="component" value="Unassembled WGS sequence"/>
</dbReference>
<dbReference type="EMBL" id="LVYI01000003">
    <property type="protein sequence ID" value="OAP61100.1"/>
    <property type="molecule type" value="Genomic_DNA"/>
</dbReference>
<dbReference type="PANTHER" id="PTHR38795">
    <property type="entry name" value="DUF6604 DOMAIN-CONTAINING PROTEIN"/>
    <property type="match status" value="1"/>
</dbReference>
<protein>
    <recommendedName>
        <fullName evidence="1">DUF6604 domain-containing protein</fullName>
    </recommendedName>
</protein>
<dbReference type="InterPro" id="IPR046539">
    <property type="entry name" value="DUF6604"/>
</dbReference>
<dbReference type="GeneID" id="30007471"/>
<evidence type="ECO:0000313" key="3">
    <source>
        <dbReference type="Proteomes" id="UP000078343"/>
    </source>
</evidence>
<dbReference type="AlphaFoldDB" id="A0A178ZMR1"/>
<dbReference type="OrthoDB" id="4149364at2759"/>
<name>A0A178ZMR1_9EURO</name>
<evidence type="ECO:0000313" key="2">
    <source>
        <dbReference type="EMBL" id="OAP61100.1"/>
    </source>
</evidence>
<dbReference type="PANTHER" id="PTHR38795:SF1">
    <property type="entry name" value="DUF6604 DOMAIN-CONTAINING PROTEIN"/>
    <property type="match status" value="1"/>
</dbReference>
<dbReference type="Pfam" id="PF20253">
    <property type="entry name" value="DUF6604"/>
    <property type="match status" value="1"/>
</dbReference>
<gene>
    <name evidence="2" type="ORF">AYL99_03301</name>
</gene>
<dbReference type="STRING" id="1367422.A0A178ZMR1"/>
<organism evidence="2 3">
    <name type="scientific">Fonsecaea erecta</name>
    <dbReference type="NCBI Taxonomy" id="1367422"/>
    <lineage>
        <taxon>Eukaryota</taxon>
        <taxon>Fungi</taxon>
        <taxon>Dikarya</taxon>
        <taxon>Ascomycota</taxon>
        <taxon>Pezizomycotina</taxon>
        <taxon>Eurotiomycetes</taxon>
        <taxon>Chaetothyriomycetidae</taxon>
        <taxon>Chaetothyriales</taxon>
        <taxon>Herpotrichiellaceae</taxon>
        <taxon>Fonsecaea</taxon>
    </lineage>
</organism>
<reference evidence="2 3" key="1">
    <citation type="submission" date="2016-04" db="EMBL/GenBank/DDBJ databases">
        <title>Draft genome of Fonsecaea erecta CBS 125763.</title>
        <authorList>
            <person name="Weiss V.A."/>
            <person name="Vicente V.A."/>
            <person name="Raittz R.T."/>
            <person name="Moreno L.F."/>
            <person name="De Souza E.M."/>
            <person name="Pedrosa F.O."/>
            <person name="Steffens M.B."/>
            <person name="Faoro H."/>
            <person name="Tadra-Sfeir M.Z."/>
            <person name="Najafzadeh M.J."/>
            <person name="Felipe M.S."/>
            <person name="Teixeira M."/>
            <person name="Sun J."/>
            <person name="Xi L."/>
            <person name="Gomes R."/>
            <person name="De Azevedo C.M."/>
            <person name="Salgado C.G."/>
            <person name="Da Silva M.B."/>
            <person name="Nascimento M.F."/>
            <person name="Queiroz-Telles F."/>
            <person name="Attili D.S."/>
            <person name="Gorbushina A."/>
        </authorList>
    </citation>
    <scope>NUCLEOTIDE SEQUENCE [LARGE SCALE GENOMIC DNA]</scope>
    <source>
        <strain evidence="2 3">CBS 125763</strain>
    </source>
</reference>
<sequence length="441" mass="50185">MAAIHRNGLFRNMKPWSDDELELLNRYSVNLNGQLETRICFFHNQKQTQCLRKVSSQVQQEAHRPTVPVEDVNQRIFMDHYRKMRGDPKVSKSCILINLHYQVPPRAYVIENAQNLHNSYSQYNSDKNHITSWLAISAQRCGFALNFQTVEESSHTYKLKGRARILAKQAAKAERRSLAGTILVRDFLPMAQRITAFQKSFVQVPDSFVRMLDRTISLRKVVAFAQGNHGGTGTSHTSADYRSAMGHSFFTCTLEEVREALQPLISTAVREGTKTFKGTATEDNTPANLTNIFSILHVEEPSEAFQESTLRSAHRRNSQKPQKSYQAAAADDLEEDILGLICLLTDFVQIRTVVSETWMGYKTGLFDLVSASITTNTAWSWRVAWKKHNRSYLLVMESRDLRKVLYSYFSSVCGAQNQGPDSRESPGDELNFAMYNFADCL</sequence>